<feature type="region of interest" description="Disordered" evidence="6">
    <location>
        <begin position="183"/>
        <end position="225"/>
    </location>
</feature>
<evidence type="ECO:0000256" key="6">
    <source>
        <dbReference type="SAM" id="MobiDB-lite"/>
    </source>
</evidence>
<dbReference type="SMART" id="SM01019">
    <property type="entry name" value="B3"/>
    <property type="match status" value="2"/>
</dbReference>
<keyword evidence="4" id="KW-0804">Transcription</keyword>
<proteinExistence type="predicted"/>
<dbReference type="GO" id="GO:0003677">
    <property type="term" value="F:DNA binding"/>
    <property type="evidence" value="ECO:0007669"/>
    <property type="project" value="UniProtKB-KW"/>
</dbReference>
<dbReference type="CDD" id="cd10017">
    <property type="entry name" value="B3_DNA"/>
    <property type="match status" value="2"/>
</dbReference>
<organism evidence="8 9">
    <name type="scientific">Macleaya cordata</name>
    <name type="common">Five-seeded plume-poppy</name>
    <name type="synonym">Bocconia cordata</name>
    <dbReference type="NCBI Taxonomy" id="56857"/>
    <lineage>
        <taxon>Eukaryota</taxon>
        <taxon>Viridiplantae</taxon>
        <taxon>Streptophyta</taxon>
        <taxon>Embryophyta</taxon>
        <taxon>Tracheophyta</taxon>
        <taxon>Spermatophyta</taxon>
        <taxon>Magnoliopsida</taxon>
        <taxon>Ranunculales</taxon>
        <taxon>Papaveraceae</taxon>
        <taxon>Papaveroideae</taxon>
        <taxon>Macleaya</taxon>
    </lineage>
</organism>
<feature type="compositionally biased region" description="Acidic residues" evidence="6">
    <location>
        <begin position="191"/>
        <end position="204"/>
    </location>
</feature>
<dbReference type="SUPFAM" id="SSF101936">
    <property type="entry name" value="DNA-binding pseudobarrel domain"/>
    <property type="match status" value="2"/>
</dbReference>
<evidence type="ECO:0000256" key="4">
    <source>
        <dbReference type="ARBA" id="ARBA00023163"/>
    </source>
</evidence>
<dbReference type="AlphaFoldDB" id="A0A200Q3Y4"/>
<dbReference type="OrthoDB" id="1864528at2759"/>
<dbReference type="PROSITE" id="PS50863">
    <property type="entry name" value="B3"/>
    <property type="match status" value="2"/>
</dbReference>
<dbReference type="STRING" id="56857.A0A200Q3Y4"/>
<gene>
    <name evidence="8" type="ORF">BVC80_8893g10</name>
</gene>
<evidence type="ECO:0000256" key="1">
    <source>
        <dbReference type="ARBA" id="ARBA00004123"/>
    </source>
</evidence>
<evidence type="ECO:0000256" key="5">
    <source>
        <dbReference type="ARBA" id="ARBA00023242"/>
    </source>
</evidence>
<name>A0A200Q3Y4_MACCD</name>
<feature type="domain" description="TF-B3" evidence="7">
    <location>
        <begin position="251"/>
        <end position="347"/>
    </location>
</feature>
<dbReference type="Proteomes" id="UP000195402">
    <property type="component" value="Unassembled WGS sequence"/>
</dbReference>
<dbReference type="Gene3D" id="2.40.330.10">
    <property type="entry name" value="DNA-binding pseudobarrel domain"/>
    <property type="match status" value="2"/>
</dbReference>
<keyword evidence="3" id="KW-0238">DNA-binding</keyword>
<comment type="caution">
    <text evidence="8">The sequence shown here is derived from an EMBL/GenBank/DDBJ whole genome shotgun (WGS) entry which is preliminary data.</text>
</comment>
<dbReference type="PANTHER" id="PTHR31920">
    <property type="entry name" value="B3 DOMAIN-CONTAINING"/>
    <property type="match status" value="1"/>
</dbReference>
<feature type="region of interest" description="Disordered" evidence="6">
    <location>
        <begin position="1"/>
        <end position="24"/>
    </location>
</feature>
<protein>
    <submittedName>
        <fullName evidence="8">B3 DNA binding domain</fullName>
    </submittedName>
</protein>
<evidence type="ECO:0000256" key="3">
    <source>
        <dbReference type="ARBA" id="ARBA00023125"/>
    </source>
</evidence>
<feature type="compositionally biased region" description="Basic residues" evidence="6">
    <location>
        <begin position="216"/>
        <end position="225"/>
    </location>
</feature>
<dbReference type="InterPro" id="IPR050655">
    <property type="entry name" value="Plant_B3_domain"/>
</dbReference>
<keyword evidence="2" id="KW-0805">Transcription regulation</keyword>
<feature type="domain" description="TF-B3" evidence="7">
    <location>
        <begin position="46"/>
        <end position="140"/>
    </location>
</feature>
<dbReference type="EMBL" id="MVGT01003165">
    <property type="protein sequence ID" value="OVA05173.1"/>
    <property type="molecule type" value="Genomic_DNA"/>
</dbReference>
<dbReference type="InterPro" id="IPR003340">
    <property type="entry name" value="B3_DNA-bd"/>
</dbReference>
<comment type="subcellular location">
    <subcellularLocation>
        <location evidence="1">Nucleus</location>
    </subcellularLocation>
</comment>
<keyword evidence="9" id="KW-1185">Reference proteome</keyword>
<sequence length="369" mass="41996">MQGKGSNTRGTEEEEEEGVGQYQHQHQYQHHDDVIWSSLPEEKRPLFFKIIHSAIIRDQQLGIPIKFVRKIGKDLSDVAVLKVPTGATWKVELIKKPNGGVWFQNGLQEFIECHSISPGHFLVFRYDGNSQFYVLIFDMSGSEIDYHLSSSISSDHSDEESNQSLGSLDTEEFADDIEEDYMEISNGDDSSSGEEEEEEEEEEGGLSIGEPVAKKSANKKGTGRKKRSETTLVNFVRGTQIANEFKSKYPFFAITLQPAYVNHKYMPIPCTFDRRYLPENLEHVRLKISDGRSWVVGLLCSEKKEIRLSKGLSAFIHSNNLEEGDVCVFEVVKKRYLVLRVHIFRRDIVDHAMPSSNPQDGMLTNENSK</sequence>
<dbReference type="GO" id="GO:0005634">
    <property type="term" value="C:nucleus"/>
    <property type="evidence" value="ECO:0007669"/>
    <property type="project" value="UniProtKB-SubCell"/>
</dbReference>
<evidence type="ECO:0000313" key="8">
    <source>
        <dbReference type="EMBL" id="OVA05173.1"/>
    </source>
</evidence>
<keyword evidence="5" id="KW-0539">Nucleus</keyword>
<dbReference type="Pfam" id="PF02362">
    <property type="entry name" value="B3"/>
    <property type="match status" value="2"/>
</dbReference>
<accession>A0A200Q3Y4</accession>
<dbReference type="InterPro" id="IPR015300">
    <property type="entry name" value="DNA-bd_pseudobarrel_sf"/>
</dbReference>
<reference evidence="8 9" key="1">
    <citation type="journal article" date="2017" name="Mol. Plant">
        <title>The Genome of Medicinal Plant Macleaya cordata Provides New Insights into Benzylisoquinoline Alkaloids Metabolism.</title>
        <authorList>
            <person name="Liu X."/>
            <person name="Liu Y."/>
            <person name="Huang P."/>
            <person name="Ma Y."/>
            <person name="Qing Z."/>
            <person name="Tang Q."/>
            <person name="Cao H."/>
            <person name="Cheng P."/>
            <person name="Zheng Y."/>
            <person name="Yuan Z."/>
            <person name="Zhou Y."/>
            <person name="Liu J."/>
            <person name="Tang Z."/>
            <person name="Zhuo Y."/>
            <person name="Zhang Y."/>
            <person name="Yu L."/>
            <person name="Huang J."/>
            <person name="Yang P."/>
            <person name="Peng Q."/>
            <person name="Zhang J."/>
            <person name="Jiang W."/>
            <person name="Zhang Z."/>
            <person name="Lin K."/>
            <person name="Ro D.K."/>
            <person name="Chen X."/>
            <person name="Xiong X."/>
            <person name="Shang Y."/>
            <person name="Huang S."/>
            <person name="Zeng J."/>
        </authorList>
    </citation>
    <scope>NUCLEOTIDE SEQUENCE [LARGE SCALE GENOMIC DNA]</scope>
    <source>
        <strain evidence="9">cv. BLH2017</strain>
        <tissue evidence="8">Root</tissue>
    </source>
</reference>
<evidence type="ECO:0000256" key="2">
    <source>
        <dbReference type="ARBA" id="ARBA00023015"/>
    </source>
</evidence>
<dbReference type="OMA" id="MECETHT"/>
<evidence type="ECO:0000313" key="9">
    <source>
        <dbReference type="Proteomes" id="UP000195402"/>
    </source>
</evidence>
<evidence type="ECO:0000259" key="7">
    <source>
        <dbReference type="PROSITE" id="PS50863"/>
    </source>
</evidence>
<dbReference type="InParanoid" id="A0A200Q3Y4"/>
<dbReference type="PANTHER" id="PTHR31920:SF37">
    <property type="entry name" value="B3 DOMAIN-CONTAINING TRANSCRIPTION FACTOR VRN1"/>
    <property type="match status" value="1"/>
</dbReference>